<reference evidence="13" key="4">
    <citation type="submission" date="2025-09" db="UniProtKB">
        <authorList>
            <consortium name="Ensembl"/>
        </authorList>
    </citation>
    <scope>IDENTIFICATION</scope>
</reference>
<keyword evidence="5" id="KW-0210">Decarboxylase</keyword>
<comment type="pathway">
    <text evidence="2">Lipid metabolism.</text>
</comment>
<keyword evidence="14" id="KW-1185">Reference proteome</keyword>
<dbReference type="Pfam" id="PF02666">
    <property type="entry name" value="PS_Dcarbxylase"/>
    <property type="match status" value="1"/>
</dbReference>
<evidence type="ECO:0000256" key="1">
    <source>
        <dbReference type="ARBA" id="ARBA00001928"/>
    </source>
</evidence>
<dbReference type="HOGENOM" id="CLU_029061_3_1_1"/>
<evidence type="ECO:0000256" key="9">
    <source>
        <dbReference type="ARBA" id="ARBA00023264"/>
    </source>
</evidence>
<sequence>VVLYKLLPLRVFSRAFGRFNQIEIPSMLRPPVYGLYCKLFHVNMDEALVKNLKSYKTMNQFFTRPVDPAARPIHENAKIVFPSDGKILTQGTAETGMVEQVKDMTYSLMKFLGPLTDPEKNQLYQCVIYLAPGNLHGFSSPVDWTIKHRRHFPGDLLSVNPKIASFVKELFIANERVVLSGTWEHGYFSMTAVGATDVGNIKIYDDIILKTNRAYWKAGTYYDMKYGENGLPYYKGDRVGEFNMGSTIVLVFEAPKGMKFKLNPGDKVMLGQQFFAKD</sequence>
<dbReference type="OMA" id="KDYHHYH"/>
<evidence type="ECO:0000256" key="7">
    <source>
        <dbReference type="ARBA" id="ARBA00023209"/>
    </source>
</evidence>
<dbReference type="UniPathway" id="UPA00558"/>
<keyword evidence="8" id="KW-0456">Lyase</keyword>
<dbReference type="GO" id="GO:0004609">
    <property type="term" value="F:phosphatidylserine decarboxylase activity"/>
    <property type="evidence" value="ECO:0000318"/>
    <property type="project" value="GO_Central"/>
</dbReference>
<evidence type="ECO:0000256" key="6">
    <source>
        <dbReference type="ARBA" id="ARBA00023098"/>
    </source>
</evidence>
<dbReference type="EMBL" id="EAAA01003008">
    <property type="status" value="NOT_ANNOTATED_CDS"/>
    <property type="molecule type" value="Genomic_DNA"/>
</dbReference>
<comment type="function">
    <text evidence="12">Catalyzes the formation of phosphatidylethanolamine (PtdEtn) from phosphatidylserine (PtdSer). Plays a central role in phospholipid metabolism and in the interorganelle trafficking of phosphatidylserine. May be involved in lipid droplet biogenesis at the endoplasmic reticulum membrane.</text>
</comment>
<dbReference type="GO" id="GO:0006646">
    <property type="term" value="P:phosphatidylethanolamine biosynthetic process"/>
    <property type="evidence" value="ECO:0000318"/>
    <property type="project" value="GO_Central"/>
</dbReference>
<dbReference type="GO" id="GO:0005739">
    <property type="term" value="C:mitochondrion"/>
    <property type="evidence" value="ECO:0000318"/>
    <property type="project" value="GO_Central"/>
</dbReference>
<dbReference type="InterPro" id="IPR033177">
    <property type="entry name" value="PSD-B"/>
</dbReference>
<keyword evidence="4" id="KW-0444">Lipid biosynthesis</keyword>
<proteinExistence type="predicted"/>
<dbReference type="PANTHER" id="PTHR10067:SF6">
    <property type="entry name" value="PHOSPHATIDYLSERINE DECARBOXYLASE PROENZYME, MITOCHONDRIAL"/>
    <property type="match status" value="1"/>
</dbReference>
<reference evidence="13" key="2">
    <citation type="journal article" date="2008" name="Genome Biol.">
        <title>Improved genome assembly and evidence-based global gene model set for the chordate Ciona intestinalis: new insight into intron and operon populations.</title>
        <authorList>
            <person name="Satou Y."/>
            <person name="Mineta K."/>
            <person name="Ogasawara M."/>
            <person name="Sasakura Y."/>
            <person name="Shoguchi E."/>
            <person name="Ueno K."/>
            <person name="Yamada L."/>
            <person name="Matsumoto J."/>
            <person name="Wasserscheid J."/>
            <person name="Dewar K."/>
            <person name="Wiley G.B."/>
            <person name="Macmil S.L."/>
            <person name="Roe B.A."/>
            <person name="Zeller R.W."/>
            <person name="Hastings K.E."/>
            <person name="Lemaire P."/>
            <person name="Lindquist E."/>
            <person name="Endo T."/>
            <person name="Hotta K."/>
            <person name="Inaba K."/>
        </authorList>
    </citation>
    <scope>NUCLEOTIDE SEQUENCE [LARGE SCALE GENOMIC DNA]</scope>
    <source>
        <strain evidence="13">wild type</strain>
    </source>
</reference>
<evidence type="ECO:0000256" key="12">
    <source>
        <dbReference type="ARBA" id="ARBA00045136"/>
    </source>
</evidence>
<evidence type="ECO:0000256" key="3">
    <source>
        <dbReference type="ARBA" id="ARBA00012243"/>
    </source>
</evidence>
<keyword evidence="9" id="KW-1208">Phospholipid metabolism</keyword>
<evidence type="ECO:0000256" key="5">
    <source>
        <dbReference type="ARBA" id="ARBA00022793"/>
    </source>
</evidence>
<evidence type="ECO:0000256" key="11">
    <source>
        <dbReference type="ARBA" id="ARBA00024326"/>
    </source>
</evidence>
<dbReference type="NCBIfam" id="TIGR00163">
    <property type="entry name" value="PS_decarb"/>
    <property type="match status" value="1"/>
</dbReference>
<organism evidence="13 14">
    <name type="scientific">Ciona intestinalis</name>
    <name type="common">Transparent sea squirt</name>
    <name type="synonym">Ascidia intestinalis</name>
    <dbReference type="NCBI Taxonomy" id="7719"/>
    <lineage>
        <taxon>Eukaryota</taxon>
        <taxon>Metazoa</taxon>
        <taxon>Chordata</taxon>
        <taxon>Tunicata</taxon>
        <taxon>Ascidiacea</taxon>
        <taxon>Phlebobranchia</taxon>
        <taxon>Cionidae</taxon>
        <taxon>Ciona</taxon>
    </lineage>
</organism>
<keyword evidence="7" id="KW-0594">Phospholipid biosynthesis</keyword>
<dbReference type="FunCoup" id="H2Y279">
    <property type="interactions" value="6"/>
</dbReference>
<keyword evidence="6" id="KW-0443">Lipid metabolism</keyword>
<protein>
    <recommendedName>
        <fullName evidence="3">phosphatidylserine decarboxylase</fullName>
        <ecNumber evidence="3">4.1.1.65</ecNumber>
    </recommendedName>
</protein>
<evidence type="ECO:0000256" key="10">
    <source>
        <dbReference type="ARBA" id="ARBA00023317"/>
    </source>
</evidence>
<keyword evidence="10" id="KW-0670">Pyruvate</keyword>
<dbReference type="PANTHER" id="PTHR10067">
    <property type="entry name" value="PHOSPHATIDYLSERINE DECARBOXYLASE"/>
    <property type="match status" value="1"/>
</dbReference>
<dbReference type="Ensembl" id="ENSCINT00000035640.1">
    <property type="protein sequence ID" value="ENSCINP00000036014.1"/>
    <property type="gene ID" value="ENSCING00000018824.1"/>
</dbReference>
<name>H2Y279_CIOIN</name>
<accession>H2Y279</accession>
<evidence type="ECO:0000313" key="13">
    <source>
        <dbReference type="Ensembl" id="ENSCINP00000036014.1"/>
    </source>
</evidence>
<reference evidence="14" key="1">
    <citation type="journal article" date="2002" name="Science">
        <title>The draft genome of Ciona intestinalis: insights into chordate and vertebrate origins.</title>
        <authorList>
            <person name="Dehal P."/>
            <person name="Satou Y."/>
            <person name="Campbell R.K."/>
            <person name="Chapman J."/>
            <person name="Degnan B."/>
            <person name="De Tomaso A."/>
            <person name="Davidson B."/>
            <person name="Di Gregorio A."/>
            <person name="Gelpke M."/>
            <person name="Goodstein D.M."/>
            <person name="Harafuji N."/>
            <person name="Hastings K.E."/>
            <person name="Ho I."/>
            <person name="Hotta K."/>
            <person name="Huang W."/>
            <person name="Kawashima T."/>
            <person name="Lemaire P."/>
            <person name="Martinez D."/>
            <person name="Meinertzhagen I.A."/>
            <person name="Necula S."/>
            <person name="Nonaka M."/>
            <person name="Putnam N."/>
            <person name="Rash S."/>
            <person name="Saiga H."/>
            <person name="Satake M."/>
            <person name="Terry A."/>
            <person name="Yamada L."/>
            <person name="Wang H.G."/>
            <person name="Awazu S."/>
            <person name="Azumi K."/>
            <person name="Boore J."/>
            <person name="Branno M."/>
            <person name="Chin-Bow S."/>
            <person name="DeSantis R."/>
            <person name="Doyle S."/>
            <person name="Francino P."/>
            <person name="Keys D.N."/>
            <person name="Haga S."/>
            <person name="Hayashi H."/>
            <person name="Hino K."/>
            <person name="Imai K.S."/>
            <person name="Inaba K."/>
            <person name="Kano S."/>
            <person name="Kobayashi K."/>
            <person name="Kobayashi M."/>
            <person name="Lee B.I."/>
            <person name="Makabe K.W."/>
            <person name="Manohar C."/>
            <person name="Matassi G."/>
            <person name="Medina M."/>
            <person name="Mochizuki Y."/>
            <person name="Mount S."/>
            <person name="Morishita T."/>
            <person name="Miura S."/>
            <person name="Nakayama A."/>
            <person name="Nishizaka S."/>
            <person name="Nomoto H."/>
            <person name="Ohta F."/>
            <person name="Oishi K."/>
            <person name="Rigoutsos I."/>
            <person name="Sano M."/>
            <person name="Sasaki A."/>
            <person name="Sasakura Y."/>
            <person name="Shoguchi E."/>
            <person name="Shin-i T."/>
            <person name="Spagnuolo A."/>
            <person name="Stainier D."/>
            <person name="Suzuki M.M."/>
            <person name="Tassy O."/>
            <person name="Takatori N."/>
            <person name="Tokuoka M."/>
            <person name="Yagi K."/>
            <person name="Yoshizaki F."/>
            <person name="Wada S."/>
            <person name="Zhang C."/>
            <person name="Hyatt P.D."/>
            <person name="Larimer F."/>
            <person name="Detter C."/>
            <person name="Doggett N."/>
            <person name="Glavina T."/>
            <person name="Hawkins T."/>
            <person name="Richardson P."/>
            <person name="Lucas S."/>
            <person name="Kohara Y."/>
            <person name="Levine M."/>
            <person name="Satoh N."/>
            <person name="Rokhsar D.S."/>
        </authorList>
    </citation>
    <scope>NUCLEOTIDE SEQUENCE [LARGE SCALE GENOMIC DNA]</scope>
</reference>
<dbReference type="Proteomes" id="UP000008144">
    <property type="component" value="Chromosome 9"/>
</dbReference>
<dbReference type="EC" id="4.1.1.65" evidence="3"/>
<dbReference type="InterPro" id="IPR003817">
    <property type="entry name" value="PS_Dcarbxylase"/>
</dbReference>
<dbReference type="STRING" id="7719.ENSCINP00000036014"/>
<dbReference type="AlphaFoldDB" id="H2Y279"/>
<dbReference type="InParanoid" id="H2Y279"/>
<evidence type="ECO:0000256" key="8">
    <source>
        <dbReference type="ARBA" id="ARBA00023239"/>
    </source>
</evidence>
<comment type="pathway">
    <text evidence="11">Phospholipid metabolism; phosphatidylethanolamine biosynthesis.</text>
</comment>
<comment type="cofactor">
    <cofactor evidence="1">
        <name>pyruvate</name>
        <dbReference type="ChEBI" id="CHEBI:15361"/>
    </cofactor>
</comment>
<evidence type="ECO:0000256" key="2">
    <source>
        <dbReference type="ARBA" id="ARBA00005189"/>
    </source>
</evidence>
<dbReference type="GeneTree" id="ENSGT00390000013484"/>
<evidence type="ECO:0000256" key="4">
    <source>
        <dbReference type="ARBA" id="ARBA00022516"/>
    </source>
</evidence>
<evidence type="ECO:0000313" key="14">
    <source>
        <dbReference type="Proteomes" id="UP000008144"/>
    </source>
</evidence>
<reference evidence="13" key="3">
    <citation type="submission" date="2025-08" db="UniProtKB">
        <authorList>
            <consortium name="Ensembl"/>
        </authorList>
    </citation>
    <scope>IDENTIFICATION</scope>
</reference>